<proteinExistence type="predicted"/>
<evidence type="ECO:0000256" key="1">
    <source>
        <dbReference type="SAM" id="SignalP"/>
    </source>
</evidence>
<dbReference type="EMBL" id="JACIJR010000004">
    <property type="protein sequence ID" value="MBB5729503.1"/>
    <property type="molecule type" value="Genomic_DNA"/>
</dbReference>
<comment type="caution">
    <text evidence="3">The sequence shown here is derived from an EMBL/GenBank/DDBJ whole genome shotgun (WGS) entry which is preliminary data.</text>
</comment>
<dbReference type="PANTHER" id="PTHR34406">
    <property type="entry name" value="PROTEIN YCEI"/>
    <property type="match status" value="1"/>
</dbReference>
<dbReference type="Proteomes" id="UP000546701">
    <property type="component" value="Unassembled WGS sequence"/>
</dbReference>
<dbReference type="SUPFAM" id="SSF101874">
    <property type="entry name" value="YceI-like"/>
    <property type="match status" value="1"/>
</dbReference>
<reference evidence="3 4" key="1">
    <citation type="submission" date="2020-08" db="EMBL/GenBank/DDBJ databases">
        <title>Genomic Encyclopedia of Type Strains, Phase IV (KMG-IV): sequencing the most valuable type-strain genomes for metagenomic binning, comparative biology and taxonomic classification.</title>
        <authorList>
            <person name="Goeker M."/>
        </authorList>
    </citation>
    <scope>NUCLEOTIDE SEQUENCE [LARGE SCALE GENOMIC DNA]</scope>
    <source>
        <strain evidence="3 4">DSM 103336</strain>
    </source>
</reference>
<accession>A0A7W9BTT5</accession>
<evidence type="ECO:0000313" key="3">
    <source>
        <dbReference type="EMBL" id="MBB5729503.1"/>
    </source>
</evidence>
<dbReference type="InterPro" id="IPR007372">
    <property type="entry name" value="Lipid/polyisoprenoid-bd_YceI"/>
</dbReference>
<dbReference type="OrthoDB" id="9811006at2"/>
<dbReference type="Pfam" id="PF04264">
    <property type="entry name" value="YceI"/>
    <property type="match status" value="1"/>
</dbReference>
<sequence length="200" mass="21014">MRTFIAPLALALAASTPALAQVPGQPNAAAVQAGSYATDPNHSQVAFAINHFGFNVYNGLFGNITGTLTLDPKASKAAKVVIDVPVAEVVTTSAKLNEHLKTADFFDTAKFPTAHFESTSVVPQGTRAKITGNLTLHGVTRPVTLDARFIGTGANPMSKAQTVGFEATTQIQRSQFGITTYVPGVADAVDLRITVAFEKK</sequence>
<feature type="domain" description="Lipid/polyisoprenoid-binding YceI-like" evidence="2">
    <location>
        <begin position="35"/>
        <end position="198"/>
    </location>
</feature>
<organism evidence="3 4">
    <name type="scientific">Sphingomonas prati</name>
    <dbReference type="NCBI Taxonomy" id="1843237"/>
    <lineage>
        <taxon>Bacteria</taxon>
        <taxon>Pseudomonadati</taxon>
        <taxon>Pseudomonadota</taxon>
        <taxon>Alphaproteobacteria</taxon>
        <taxon>Sphingomonadales</taxon>
        <taxon>Sphingomonadaceae</taxon>
        <taxon>Sphingomonas</taxon>
    </lineage>
</organism>
<name>A0A7W9BTT5_9SPHN</name>
<dbReference type="PANTHER" id="PTHR34406:SF1">
    <property type="entry name" value="PROTEIN YCEI"/>
    <property type="match status" value="1"/>
</dbReference>
<evidence type="ECO:0000313" key="4">
    <source>
        <dbReference type="Proteomes" id="UP000546701"/>
    </source>
</evidence>
<gene>
    <name evidence="3" type="ORF">FHS99_001988</name>
</gene>
<dbReference type="Gene3D" id="2.40.128.110">
    <property type="entry name" value="Lipid/polyisoprenoid-binding, YceI-like"/>
    <property type="match status" value="1"/>
</dbReference>
<feature type="signal peptide" evidence="1">
    <location>
        <begin position="1"/>
        <end position="20"/>
    </location>
</feature>
<feature type="chain" id="PRO_5030745758" evidence="1">
    <location>
        <begin position="21"/>
        <end position="200"/>
    </location>
</feature>
<evidence type="ECO:0000259" key="2">
    <source>
        <dbReference type="SMART" id="SM00867"/>
    </source>
</evidence>
<keyword evidence="1" id="KW-0732">Signal</keyword>
<keyword evidence="4" id="KW-1185">Reference proteome</keyword>
<dbReference type="RefSeq" id="WP_157175637.1">
    <property type="nucleotide sequence ID" value="NZ_BMJP01000001.1"/>
</dbReference>
<dbReference type="SMART" id="SM00867">
    <property type="entry name" value="YceI"/>
    <property type="match status" value="1"/>
</dbReference>
<dbReference type="InterPro" id="IPR036761">
    <property type="entry name" value="TTHA0802/YceI-like_sf"/>
</dbReference>
<protein>
    <submittedName>
        <fullName evidence="3">Polyisoprenoid-binding protein YceI</fullName>
    </submittedName>
</protein>
<dbReference type="AlphaFoldDB" id="A0A7W9BTT5"/>